<evidence type="ECO:0000259" key="6">
    <source>
        <dbReference type="PROSITE" id="PS51900"/>
    </source>
</evidence>
<feature type="compositionally biased region" description="Low complexity" evidence="4">
    <location>
        <begin position="82"/>
        <end position="93"/>
    </location>
</feature>
<evidence type="ECO:0000259" key="5">
    <source>
        <dbReference type="PROSITE" id="PS51898"/>
    </source>
</evidence>
<evidence type="ECO:0000313" key="7">
    <source>
        <dbReference type="EMBL" id="MCG7323325.1"/>
    </source>
</evidence>
<dbReference type="InterPro" id="IPR011010">
    <property type="entry name" value="DNA_brk_join_enz"/>
</dbReference>
<sequence length="394" mass="43063">MVDAAGRPVKEITAFLIDIAATGASVATRRSYAYDLLRWWRFCLAVEVPWREAFREEVRDFVLWLQGAPNGQRRRAADPAASVSEESSSSGERSTSRPAAGSINAVTGKAYLPAGYAPRTINHALTVISSFYEFAVAAGLGPLANPVPRSSARGRTGPSRRVGARSGLPRRGTYRQRQPRIQPRSIGEPLLQELFSVLGNDRDRALVAVTLSSGVRASELLSMTRHGVNAGEGVLSVVGKGQAGLRVWVPAAPESFVWIARYLAGHVRSGFDAGMGDQPLWMTFGNPPRPLTYFTLRQVLERANAKLGANLTWHDFRHTFAHRLLADERMTLTDVQMLLRHRNMDTLQAYSAARLDELVASLHRHLSRPAPAAARPAPGYAASDLHTLFPGVTL</sequence>
<proteinExistence type="predicted"/>
<dbReference type="InterPro" id="IPR002104">
    <property type="entry name" value="Integrase_catalytic"/>
</dbReference>
<organism evidence="7 8">
    <name type="scientific">Arsenicicoccus bolidensis</name>
    <dbReference type="NCBI Taxonomy" id="229480"/>
    <lineage>
        <taxon>Bacteria</taxon>
        <taxon>Bacillati</taxon>
        <taxon>Actinomycetota</taxon>
        <taxon>Actinomycetes</taxon>
        <taxon>Micrococcales</taxon>
        <taxon>Intrasporangiaceae</taxon>
        <taxon>Arsenicicoccus</taxon>
    </lineage>
</organism>
<evidence type="ECO:0000256" key="2">
    <source>
        <dbReference type="ARBA" id="ARBA00023172"/>
    </source>
</evidence>
<evidence type="ECO:0000256" key="1">
    <source>
        <dbReference type="ARBA" id="ARBA00023125"/>
    </source>
</evidence>
<feature type="region of interest" description="Disordered" evidence="4">
    <location>
        <begin position="74"/>
        <end position="100"/>
    </location>
</feature>
<dbReference type="PANTHER" id="PTHR30349:SF81">
    <property type="entry name" value="TYROSINE RECOMBINASE XERC"/>
    <property type="match status" value="1"/>
</dbReference>
<dbReference type="InterPro" id="IPR050090">
    <property type="entry name" value="Tyrosine_recombinase_XerCD"/>
</dbReference>
<dbReference type="Gene3D" id="1.10.443.10">
    <property type="entry name" value="Intergrase catalytic core"/>
    <property type="match status" value="1"/>
</dbReference>
<keyword evidence="1 3" id="KW-0238">DNA-binding</keyword>
<dbReference type="InterPro" id="IPR013762">
    <property type="entry name" value="Integrase-like_cat_sf"/>
</dbReference>
<dbReference type="PANTHER" id="PTHR30349">
    <property type="entry name" value="PHAGE INTEGRASE-RELATED"/>
    <property type="match status" value="1"/>
</dbReference>
<reference evidence="7 8" key="1">
    <citation type="submission" date="2022-02" db="EMBL/GenBank/DDBJ databases">
        <title>Uncovering new skin microbiome diversity through culturing and metagenomics.</title>
        <authorList>
            <person name="Conlan S."/>
            <person name="Deming C."/>
            <person name="Nisc Comparative Sequencing Program N."/>
            <person name="Segre J.A."/>
        </authorList>
    </citation>
    <scope>NUCLEOTIDE SEQUENCE [LARGE SCALE GENOMIC DNA]</scope>
    <source>
        <strain evidence="7 8">ACRQZ</strain>
    </source>
</reference>
<evidence type="ECO:0000256" key="4">
    <source>
        <dbReference type="SAM" id="MobiDB-lite"/>
    </source>
</evidence>
<evidence type="ECO:0000313" key="8">
    <source>
        <dbReference type="Proteomes" id="UP001521931"/>
    </source>
</evidence>
<dbReference type="Proteomes" id="UP001521931">
    <property type="component" value="Unassembled WGS sequence"/>
</dbReference>
<comment type="caution">
    <text evidence="7">The sequence shown here is derived from an EMBL/GenBank/DDBJ whole genome shotgun (WGS) entry which is preliminary data.</text>
</comment>
<keyword evidence="2" id="KW-0233">DNA recombination</keyword>
<feature type="domain" description="Core-binding (CB)" evidence="6">
    <location>
        <begin position="3"/>
        <end position="136"/>
    </location>
</feature>
<dbReference type="EMBL" id="JAKRCV010000069">
    <property type="protein sequence ID" value="MCG7323325.1"/>
    <property type="molecule type" value="Genomic_DNA"/>
</dbReference>
<feature type="region of interest" description="Disordered" evidence="4">
    <location>
        <begin position="145"/>
        <end position="179"/>
    </location>
</feature>
<dbReference type="PROSITE" id="PS51898">
    <property type="entry name" value="TYR_RECOMBINASE"/>
    <property type="match status" value="1"/>
</dbReference>
<dbReference type="Pfam" id="PF00589">
    <property type="entry name" value="Phage_integrase"/>
    <property type="match status" value="1"/>
</dbReference>
<name>A0ABS9Q636_9MICO</name>
<dbReference type="SUPFAM" id="SSF56349">
    <property type="entry name" value="DNA breaking-rejoining enzymes"/>
    <property type="match status" value="1"/>
</dbReference>
<gene>
    <name evidence="7" type="ORF">MHL29_15690</name>
</gene>
<dbReference type="InterPro" id="IPR010998">
    <property type="entry name" value="Integrase_recombinase_N"/>
</dbReference>
<evidence type="ECO:0000256" key="3">
    <source>
        <dbReference type="PROSITE-ProRule" id="PRU01248"/>
    </source>
</evidence>
<dbReference type="Gene3D" id="1.10.150.130">
    <property type="match status" value="1"/>
</dbReference>
<dbReference type="PROSITE" id="PS51900">
    <property type="entry name" value="CB"/>
    <property type="match status" value="1"/>
</dbReference>
<keyword evidence="8" id="KW-1185">Reference proteome</keyword>
<protein>
    <submittedName>
        <fullName evidence="7">Site-specific integrase</fullName>
    </submittedName>
</protein>
<accession>A0ABS9Q636</accession>
<dbReference type="InterPro" id="IPR044068">
    <property type="entry name" value="CB"/>
</dbReference>
<dbReference type="CDD" id="cd00397">
    <property type="entry name" value="DNA_BRE_C"/>
    <property type="match status" value="1"/>
</dbReference>
<feature type="domain" description="Tyr recombinase" evidence="5">
    <location>
        <begin position="181"/>
        <end position="363"/>
    </location>
</feature>